<dbReference type="Pfam" id="PF08448">
    <property type="entry name" value="PAS_4"/>
    <property type="match status" value="1"/>
</dbReference>
<feature type="domain" description="EAL" evidence="4">
    <location>
        <begin position="567"/>
        <end position="820"/>
    </location>
</feature>
<dbReference type="CDD" id="cd01948">
    <property type="entry name" value="EAL"/>
    <property type="match status" value="1"/>
</dbReference>
<dbReference type="SMART" id="SM00091">
    <property type="entry name" value="PAS"/>
    <property type="match status" value="2"/>
</dbReference>
<comment type="caution">
    <text evidence="6">The sequence shown here is derived from an EMBL/GenBank/DDBJ whole genome shotgun (WGS) entry which is preliminary data.</text>
</comment>
<dbReference type="SUPFAM" id="SSF55785">
    <property type="entry name" value="PYP-like sensor domain (PAS domain)"/>
    <property type="match status" value="2"/>
</dbReference>
<dbReference type="EMBL" id="JACHHN010000002">
    <property type="protein sequence ID" value="MBB5190370.1"/>
    <property type="molecule type" value="Genomic_DNA"/>
</dbReference>
<dbReference type="CDD" id="cd01949">
    <property type="entry name" value="GGDEF"/>
    <property type="match status" value="1"/>
</dbReference>
<dbReference type="NCBIfam" id="TIGR00254">
    <property type="entry name" value="GGDEF"/>
    <property type="match status" value="1"/>
</dbReference>
<dbReference type="Gene3D" id="3.30.70.270">
    <property type="match status" value="1"/>
</dbReference>
<dbReference type="InterPro" id="IPR000014">
    <property type="entry name" value="PAS"/>
</dbReference>
<dbReference type="PANTHER" id="PTHR44757:SF4">
    <property type="entry name" value="DIGUANYLATE CYCLASE DGCE-RELATED"/>
    <property type="match status" value="1"/>
</dbReference>
<dbReference type="AlphaFoldDB" id="A0A840RDD1"/>
<dbReference type="PROSITE" id="PS50883">
    <property type="entry name" value="EAL"/>
    <property type="match status" value="1"/>
</dbReference>
<dbReference type="Pfam" id="PF00563">
    <property type="entry name" value="EAL"/>
    <property type="match status" value="1"/>
</dbReference>
<proteinExistence type="predicted"/>
<dbReference type="SUPFAM" id="SSF55073">
    <property type="entry name" value="Nucleotide cyclase"/>
    <property type="match status" value="1"/>
</dbReference>
<feature type="domain" description="Response regulatory" evidence="2">
    <location>
        <begin position="12"/>
        <end position="127"/>
    </location>
</feature>
<dbReference type="SMART" id="SM00448">
    <property type="entry name" value="REC"/>
    <property type="match status" value="1"/>
</dbReference>
<dbReference type="Pfam" id="PF00989">
    <property type="entry name" value="PAS"/>
    <property type="match status" value="1"/>
</dbReference>
<dbReference type="GO" id="GO:0003824">
    <property type="term" value="F:catalytic activity"/>
    <property type="evidence" value="ECO:0007669"/>
    <property type="project" value="UniProtKB-ARBA"/>
</dbReference>
<dbReference type="Pfam" id="PF00072">
    <property type="entry name" value="Response_reg"/>
    <property type="match status" value="1"/>
</dbReference>
<dbReference type="InterPro" id="IPR001633">
    <property type="entry name" value="EAL_dom"/>
</dbReference>
<dbReference type="InterPro" id="IPR035919">
    <property type="entry name" value="EAL_sf"/>
</dbReference>
<dbReference type="GO" id="GO:0006355">
    <property type="term" value="P:regulation of DNA-templated transcription"/>
    <property type="evidence" value="ECO:0007669"/>
    <property type="project" value="InterPro"/>
</dbReference>
<dbReference type="InterPro" id="IPR013767">
    <property type="entry name" value="PAS_fold"/>
</dbReference>
<dbReference type="GO" id="GO:0000160">
    <property type="term" value="P:phosphorelay signal transduction system"/>
    <property type="evidence" value="ECO:0007669"/>
    <property type="project" value="InterPro"/>
</dbReference>
<organism evidence="6 7">
    <name type="scientific">Silvimonas terrae</name>
    <dbReference type="NCBI Taxonomy" id="300266"/>
    <lineage>
        <taxon>Bacteria</taxon>
        <taxon>Pseudomonadati</taxon>
        <taxon>Pseudomonadota</taxon>
        <taxon>Betaproteobacteria</taxon>
        <taxon>Neisseriales</taxon>
        <taxon>Chitinibacteraceae</taxon>
        <taxon>Silvimonas</taxon>
    </lineage>
</organism>
<dbReference type="InterPro" id="IPR052155">
    <property type="entry name" value="Biofilm_reg_signaling"/>
</dbReference>
<dbReference type="InterPro" id="IPR013656">
    <property type="entry name" value="PAS_4"/>
</dbReference>
<evidence type="ECO:0000313" key="7">
    <source>
        <dbReference type="Proteomes" id="UP000543030"/>
    </source>
</evidence>
<dbReference type="SMART" id="SM00052">
    <property type="entry name" value="EAL"/>
    <property type="match status" value="1"/>
</dbReference>
<evidence type="ECO:0000259" key="5">
    <source>
        <dbReference type="PROSITE" id="PS50887"/>
    </source>
</evidence>
<dbReference type="InterPro" id="IPR011006">
    <property type="entry name" value="CheY-like_superfamily"/>
</dbReference>
<dbReference type="Gene3D" id="3.20.20.450">
    <property type="entry name" value="EAL domain"/>
    <property type="match status" value="1"/>
</dbReference>
<dbReference type="SUPFAM" id="SSF52172">
    <property type="entry name" value="CheY-like"/>
    <property type="match status" value="1"/>
</dbReference>
<dbReference type="Proteomes" id="UP000543030">
    <property type="component" value="Unassembled WGS sequence"/>
</dbReference>
<sequence>MFAVEEQWPRPTILIVDDAVENIKLISHALYGMADLLFATNGPDALRIADSSRPDLVLLDIEMPGMDGYEVCNALKANPYTSECAVIFITAHEGTSYETQSLAAGGIDFLNKPINVPICRLRVQNQLTLKRQKDELAQTRRDLADLVHHLPSFVAFWGADTINRYCNDQLGHWFGISSARMLGMSLDSVLNEETMTQLRPHWAGAMEGRTISVEVTLFPSSARRRIAQTTLVPNWQMGVVAGVLMVLTDITDRITAERALWEEKERMRITLNSIGDAVIATDQQGLVTFMNPIAEEMTGWHSSDAIGKPIDNVMELRDANNGHVLRNPIYLALKEERIVGMALNCNLVALSGQQSAVEDSAAPIRNVTGEVSGAIIVFRDASEARAMAIKMSYLASHDPLTGLPNRLLLQDRISHGLQVARWSQTHVAMLLLDLDYFKFVNDSIGYTAGDDLLRQIAHRLEKELSATGTIGRLGGDEFVVLLPELRSINEADEVATRLLAAMGEPFELDGNRFDLSISVGISLFPDDSSDEETLMRHADVAMHRAKQDGRNRYRFFSTELEDLVLSRHLLERHLREALQENRFEVFYQSKVNAREGRVIGAEALVRMYSTEGELLSPGRFIPLAEETGLIVPLGKMVLEMACQQAATWQAQGHVLKMSVNIAAAQFAAGNFPEVVAEVLDHTGLNPDLLELEITEGTLMSDANAARETLVALKELGVHVSLDDFGTGYSSLAYLKRFPLDTLKIDQSFVRDMLNDKSDMAIIQTIIALGQTLGMELVAEGVELREQAEILASMGCHIMQGYLYDKPKPASEWSFVEATGIARSISGT</sequence>
<dbReference type="Pfam" id="PF00990">
    <property type="entry name" value="GGDEF"/>
    <property type="match status" value="1"/>
</dbReference>
<gene>
    <name evidence="6" type="ORF">HNQ50_001092</name>
</gene>
<dbReference type="Gene3D" id="3.40.50.2300">
    <property type="match status" value="1"/>
</dbReference>
<feature type="domain" description="GGDEF" evidence="5">
    <location>
        <begin position="425"/>
        <end position="558"/>
    </location>
</feature>
<feature type="modified residue" description="4-aspartylphosphate" evidence="1">
    <location>
        <position position="60"/>
    </location>
</feature>
<protein>
    <submittedName>
        <fullName evidence="6">Diguanylate cyclase (GGDEF)-like protein/PAS domain S-box-containing protein</fullName>
    </submittedName>
</protein>
<reference evidence="6 7" key="1">
    <citation type="submission" date="2020-08" db="EMBL/GenBank/DDBJ databases">
        <title>Genomic Encyclopedia of Type Strains, Phase IV (KMG-IV): sequencing the most valuable type-strain genomes for metagenomic binning, comparative biology and taxonomic classification.</title>
        <authorList>
            <person name="Goeker M."/>
        </authorList>
    </citation>
    <scope>NUCLEOTIDE SEQUENCE [LARGE SCALE GENOMIC DNA]</scope>
    <source>
        <strain evidence="6 7">DSM 18233</strain>
    </source>
</reference>
<dbReference type="RefSeq" id="WP_308419136.1">
    <property type="nucleotide sequence ID" value="NZ_JACHHN010000002.1"/>
</dbReference>
<evidence type="ECO:0000313" key="6">
    <source>
        <dbReference type="EMBL" id="MBB5190370.1"/>
    </source>
</evidence>
<dbReference type="InterPro" id="IPR043128">
    <property type="entry name" value="Rev_trsase/Diguanyl_cyclase"/>
</dbReference>
<dbReference type="SMART" id="SM00267">
    <property type="entry name" value="GGDEF"/>
    <property type="match status" value="1"/>
</dbReference>
<dbReference type="InterPro" id="IPR029787">
    <property type="entry name" value="Nucleotide_cyclase"/>
</dbReference>
<dbReference type="PANTHER" id="PTHR44757">
    <property type="entry name" value="DIGUANYLATE CYCLASE DGCP"/>
    <property type="match status" value="1"/>
</dbReference>
<dbReference type="PROSITE" id="PS50110">
    <property type="entry name" value="RESPONSE_REGULATORY"/>
    <property type="match status" value="1"/>
</dbReference>
<dbReference type="PROSITE" id="PS50887">
    <property type="entry name" value="GGDEF"/>
    <property type="match status" value="1"/>
</dbReference>
<dbReference type="InterPro" id="IPR000160">
    <property type="entry name" value="GGDEF_dom"/>
</dbReference>
<dbReference type="InterPro" id="IPR035965">
    <property type="entry name" value="PAS-like_dom_sf"/>
</dbReference>
<accession>A0A840RDD1</accession>
<feature type="domain" description="PAS" evidence="3">
    <location>
        <begin position="263"/>
        <end position="336"/>
    </location>
</feature>
<evidence type="ECO:0000259" key="3">
    <source>
        <dbReference type="PROSITE" id="PS50112"/>
    </source>
</evidence>
<evidence type="ECO:0000259" key="4">
    <source>
        <dbReference type="PROSITE" id="PS50883"/>
    </source>
</evidence>
<dbReference type="Gene3D" id="3.30.450.20">
    <property type="entry name" value="PAS domain"/>
    <property type="match status" value="2"/>
</dbReference>
<dbReference type="CDD" id="cd00130">
    <property type="entry name" value="PAS"/>
    <property type="match status" value="1"/>
</dbReference>
<dbReference type="SUPFAM" id="SSF141868">
    <property type="entry name" value="EAL domain-like"/>
    <property type="match status" value="1"/>
</dbReference>
<evidence type="ECO:0000256" key="1">
    <source>
        <dbReference type="PROSITE-ProRule" id="PRU00169"/>
    </source>
</evidence>
<evidence type="ECO:0000259" key="2">
    <source>
        <dbReference type="PROSITE" id="PS50110"/>
    </source>
</evidence>
<dbReference type="FunFam" id="3.30.70.270:FF:000001">
    <property type="entry name" value="Diguanylate cyclase domain protein"/>
    <property type="match status" value="1"/>
</dbReference>
<dbReference type="PROSITE" id="PS50112">
    <property type="entry name" value="PAS"/>
    <property type="match status" value="1"/>
</dbReference>
<keyword evidence="1" id="KW-0597">Phosphoprotein</keyword>
<keyword evidence="7" id="KW-1185">Reference proteome</keyword>
<name>A0A840RDD1_9NEIS</name>
<dbReference type="InterPro" id="IPR001789">
    <property type="entry name" value="Sig_transdc_resp-reg_receiver"/>
</dbReference>
<dbReference type="NCBIfam" id="TIGR00229">
    <property type="entry name" value="sensory_box"/>
    <property type="match status" value="1"/>
</dbReference>